<comment type="caution">
    <text evidence="1">The sequence shown here is derived from an EMBL/GenBank/DDBJ whole genome shotgun (WGS) entry which is preliminary data.</text>
</comment>
<sequence length="24" mass="3105">MCFDCVWNFNSIKMAQRLFWNFRF</sequence>
<reference evidence="1 2" key="1">
    <citation type="journal article" date="2019" name="Genome Biol. Evol.">
        <title>Insights into the evolution of the New World diploid cottons (Gossypium, subgenus Houzingenia) based on genome sequencing.</title>
        <authorList>
            <person name="Grover C.E."/>
            <person name="Arick M.A. 2nd"/>
            <person name="Thrash A."/>
            <person name="Conover J.L."/>
            <person name="Sanders W.S."/>
            <person name="Peterson D.G."/>
            <person name="Frelichowski J.E."/>
            <person name="Scheffler J.A."/>
            <person name="Scheffler B.E."/>
            <person name="Wendel J.F."/>
        </authorList>
    </citation>
    <scope>NUCLEOTIDE SEQUENCE [LARGE SCALE GENOMIC DNA]</scope>
    <source>
        <strain evidence="1">1</strain>
        <tissue evidence="1">Leaf</tissue>
    </source>
</reference>
<accession>A0A7J9N6Q5</accession>
<dbReference type="AlphaFoldDB" id="A0A7J9N6Q5"/>
<dbReference type="Proteomes" id="UP000593576">
    <property type="component" value="Unassembled WGS sequence"/>
</dbReference>
<evidence type="ECO:0000313" key="1">
    <source>
        <dbReference type="EMBL" id="MBA0878874.1"/>
    </source>
</evidence>
<gene>
    <name evidence="1" type="ORF">Goshw_026862</name>
</gene>
<protein>
    <submittedName>
        <fullName evidence="1">Uncharacterized protein</fullName>
    </submittedName>
</protein>
<dbReference type="EMBL" id="JABFAF010273282">
    <property type="protein sequence ID" value="MBA0878874.1"/>
    <property type="molecule type" value="Genomic_DNA"/>
</dbReference>
<keyword evidence="2" id="KW-1185">Reference proteome</keyword>
<name>A0A7J9N6Q5_GOSSC</name>
<evidence type="ECO:0000313" key="2">
    <source>
        <dbReference type="Proteomes" id="UP000593576"/>
    </source>
</evidence>
<organism evidence="1 2">
    <name type="scientific">Gossypium schwendimanii</name>
    <name type="common">Cotton</name>
    <dbReference type="NCBI Taxonomy" id="34291"/>
    <lineage>
        <taxon>Eukaryota</taxon>
        <taxon>Viridiplantae</taxon>
        <taxon>Streptophyta</taxon>
        <taxon>Embryophyta</taxon>
        <taxon>Tracheophyta</taxon>
        <taxon>Spermatophyta</taxon>
        <taxon>Magnoliopsida</taxon>
        <taxon>eudicotyledons</taxon>
        <taxon>Gunneridae</taxon>
        <taxon>Pentapetalae</taxon>
        <taxon>rosids</taxon>
        <taxon>malvids</taxon>
        <taxon>Malvales</taxon>
        <taxon>Malvaceae</taxon>
        <taxon>Malvoideae</taxon>
        <taxon>Gossypium</taxon>
    </lineage>
</organism>
<proteinExistence type="predicted"/>